<dbReference type="GO" id="GO:0005829">
    <property type="term" value="C:cytosol"/>
    <property type="evidence" value="ECO:0007669"/>
    <property type="project" value="TreeGrafter"/>
</dbReference>
<organism evidence="2">
    <name type="scientific">marine sediment metagenome</name>
    <dbReference type="NCBI Taxonomy" id="412755"/>
    <lineage>
        <taxon>unclassified sequences</taxon>
        <taxon>metagenomes</taxon>
        <taxon>ecological metagenomes</taxon>
    </lineage>
</organism>
<proteinExistence type="predicted"/>
<dbReference type="PRINTS" id="PR00599">
    <property type="entry name" value="MAPEPTIDASE"/>
</dbReference>
<feature type="non-terminal residue" evidence="2">
    <location>
        <position position="116"/>
    </location>
</feature>
<dbReference type="GO" id="GO:0070006">
    <property type="term" value="F:metalloaminopeptidase activity"/>
    <property type="evidence" value="ECO:0007669"/>
    <property type="project" value="TreeGrafter"/>
</dbReference>
<comment type="caution">
    <text evidence="2">The sequence shown here is derived from an EMBL/GenBank/DDBJ whole genome shotgun (WGS) entry which is preliminary data.</text>
</comment>
<accession>X1PMK5</accession>
<dbReference type="InterPro" id="IPR036005">
    <property type="entry name" value="Creatinase/aminopeptidase-like"/>
</dbReference>
<evidence type="ECO:0000313" key="2">
    <source>
        <dbReference type="EMBL" id="GAI57068.1"/>
    </source>
</evidence>
<dbReference type="AlphaFoldDB" id="X1PMK5"/>
<dbReference type="PANTHER" id="PTHR43330">
    <property type="entry name" value="METHIONINE AMINOPEPTIDASE"/>
    <property type="match status" value="1"/>
</dbReference>
<protein>
    <recommendedName>
        <fullName evidence="1">Peptidase M24 domain-containing protein</fullName>
    </recommendedName>
</protein>
<dbReference type="SUPFAM" id="SSF55920">
    <property type="entry name" value="Creatinase/aminopeptidase"/>
    <property type="match status" value="1"/>
</dbReference>
<sequence length="116" mass="12857">MAILIKNEKAIKKIAVAGNIIYEIFSAIDKMDLNNMKTIELNDRIDTMIREHGATPAFLNYRGFPKSCCISLNNEVVHGIPDDRKIGKGDLIKIDVGVKYQSYIADAAKTFAIGNV</sequence>
<dbReference type="EMBL" id="BARV01034115">
    <property type="protein sequence ID" value="GAI57068.1"/>
    <property type="molecule type" value="Genomic_DNA"/>
</dbReference>
<reference evidence="2" key="1">
    <citation type="journal article" date="2014" name="Front. Microbiol.">
        <title>High frequency of phylogenetically diverse reductive dehalogenase-homologous genes in deep subseafloor sedimentary metagenomes.</title>
        <authorList>
            <person name="Kawai M."/>
            <person name="Futagami T."/>
            <person name="Toyoda A."/>
            <person name="Takaki Y."/>
            <person name="Nishi S."/>
            <person name="Hori S."/>
            <person name="Arai W."/>
            <person name="Tsubouchi T."/>
            <person name="Morono Y."/>
            <person name="Uchiyama I."/>
            <person name="Ito T."/>
            <person name="Fujiyama A."/>
            <person name="Inagaki F."/>
            <person name="Takami H."/>
        </authorList>
    </citation>
    <scope>NUCLEOTIDE SEQUENCE</scope>
    <source>
        <strain evidence="2">Expedition CK06-06</strain>
    </source>
</reference>
<dbReference type="Pfam" id="PF00557">
    <property type="entry name" value="Peptidase_M24"/>
    <property type="match status" value="1"/>
</dbReference>
<dbReference type="InterPro" id="IPR000994">
    <property type="entry name" value="Pept_M24"/>
</dbReference>
<dbReference type="InterPro" id="IPR001714">
    <property type="entry name" value="Pept_M24_MAP"/>
</dbReference>
<feature type="domain" description="Peptidase M24" evidence="1">
    <location>
        <begin position="13"/>
        <end position="115"/>
    </location>
</feature>
<gene>
    <name evidence="2" type="ORF">S06H3_53505</name>
</gene>
<evidence type="ECO:0000259" key="1">
    <source>
        <dbReference type="Pfam" id="PF00557"/>
    </source>
</evidence>
<name>X1PMK5_9ZZZZ</name>
<dbReference type="Gene3D" id="3.90.230.10">
    <property type="entry name" value="Creatinase/methionine aminopeptidase superfamily"/>
    <property type="match status" value="1"/>
</dbReference>
<dbReference type="PANTHER" id="PTHR43330:SF27">
    <property type="entry name" value="METHIONINE AMINOPEPTIDASE"/>
    <property type="match status" value="1"/>
</dbReference>